<dbReference type="Gene3D" id="2.60.40.10">
    <property type="entry name" value="Immunoglobulins"/>
    <property type="match status" value="1"/>
</dbReference>
<dbReference type="InterPro" id="IPR049167">
    <property type="entry name" value="GH39_C"/>
</dbReference>
<dbReference type="PROSITE" id="PS01027">
    <property type="entry name" value="GLYCOSYL_HYDROL_F39"/>
    <property type="match status" value="1"/>
</dbReference>
<dbReference type="InterPro" id="IPR049165">
    <property type="entry name" value="GH39_as"/>
</dbReference>
<evidence type="ECO:0000256" key="4">
    <source>
        <dbReference type="PIRSR" id="PIRSR600514-1"/>
    </source>
</evidence>
<evidence type="ECO:0000256" key="2">
    <source>
        <dbReference type="ARBA" id="ARBA00022801"/>
    </source>
</evidence>
<dbReference type="InterPro" id="IPR000514">
    <property type="entry name" value="Glyco_hydro_39"/>
</dbReference>
<dbReference type="InterPro" id="IPR049166">
    <property type="entry name" value="GH39_cat"/>
</dbReference>
<dbReference type="Gene3D" id="3.20.20.80">
    <property type="entry name" value="Glycosidases"/>
    <property type="match status" value="1"/>
</dbReference>
<sequence length="628" mass="72251">MNNSTPAKITVSIPIKITVQTPPSPGKPNAEVKKVVVGPPDPHQEAYKFLLSNDMKQNFFNIGSLPSQSISQIRIHWMLDLIKLRVYSANKVFYDFNYLDELIYMLHENDLQPGFELMGNPSNYFSNFENKTEVDMWMNLVENLAKHYIDIYGIEYVKQWNFETWNEPDHHDFDNLNFTIQGFLNYYDACSEGLFRADKSLRFGGPGGSCRIPSVGHSPICWALLDHCVHGINNITEEKGVRLDFISFHKKGNKSSLYILSEEIETIKYIRSNFPSLKNVAIYNDEADPMKNWSLPQWWRADATYASMVVKIILSHIYYYLDNGSQFFKGLHFDLLSSDNAFLSYFPNQFTERTLLARFQINNTCPKYTEFVKKPVLTIFGLLSKVCPNVLSTKVSDHGKYIAASADKFGVIATQCLPSRNTVVILFNSDDINPGGSVANVNITFHPSSPYSLKTKWATLEVNNKQSNPYFVWTELGKPAYPTVEEFSYIKSREEPYMNGPWDIQNPQFIKFHLEIPNPGVTLINICEIPEVLHQIKLIRFLKIGNQTLQLAWKDEHNKCIKTYKVLYSLVSPGPYRQLNRNNLVFPSYWHACPVSEQDCQIKGFYKIYAVDYWKNSGPSSDSFYFNG</sequence>
<dbReference type="SUPFAM" id="SSF51011">
    <property type="entry name" value="Glycosyl hydrolase domain"/>
    <property type="match status" value="1"/>
</dbReference>
<evidence type="ECO:0000256" key="3">
    <source>
        <dbReference type="ARBA" id="ARBA00023295"/>
    </source>
</evidence>
<dbReference type="Gene3D" id="2.60.40.1500">
    <property type="entry name" value="Glycosyl hydrolase domain, family 39"/>
    <property type="match status" value="1"/>
</dbReference>
<dbReference type="InterPro" id="IPR013783">
    <property type="entry name" value="Ig-like_fold"/>
</dbReference>
<organism evidence="7 8">
    <name type="scientific">Oedothorax gibbosus</name>
    <dbReference type="NCBI Taxonomy" id="931172"/>
    <lineage>
        <taxon>Eukaryota</taxon>
        <taxon>Metazoa</taxon>
        <taxon>Ecdysozoa</taxon>
        <taxon>Arthropoda</taxon>
        <taxon>Chelicerata</taxon>
        <taxon>Arachnida</taxon>
        <taxon>Araneae</taxon>
        <taxon>Araneomorphae</taxon>
        <taxon>Entelegynae</taxon>
        <taxon>Araneoidea</taxon>
        <taxon>Linyphiidae</taxon>
        <taxon>Erigoninae</taxon>
        <taxon>Oedothorax</taxon>
    </lineage>
</organism>
<dbReference type="InterPro" id="IPR051923">
    <property type="entry name" value="Glycosyl_Hydrolase_39"/>
</dbReference>
<dbReference type="GO" id="GO:0005975">
    <property type="term" value="P:carbohydrate metabolic process"/>
    <property type="evidence" value="ECO:0007669"/>
    <property type="project" value="InterPro"/>
</dbReference>
<feature type="active site" description="Proton donor" evidence="4">
    <location>
        <position position="167"/>
    </location>
</feature>
<dbReference type="PANTHER" id="PTHR12631">
    <property type="entry name" value="ALPHA-L-IDURONIDASE"/>
    <property type="match status" value="1"/>
</dbReference>
<evidence type="ECO:0000256" key="1">
    <source>
        <dbReference type="ARBA" id="ARBA00008875"/>
    </source>
</evidence>
<feature type="domain" description="Glycosyl hydrolases family 39 N-terminal catalytic" evidence="5">
    <location>
        <begin position="66"/>
        <end position="501"/>
    </location>
</feature>
<keyword evidence="2" id="KW-0378">Hydrolase</keyword>
<dbReference type="GO" id="GO:0003940">
    <property type="term" value="F:L-iduronidase activity"/>
    <property type="evidence" value="ECO:0007669"/>
    <property type="project" value="TreeGrafter"/>
</dbReference>
<evidence type="ECO:0000313" key="8">
    <source>
        <dbReference type="Proteomes" id="UP000827092"/>
    </source>
</evidence>
<gene>
    <name evidence="7" type="ORF">JTE90_029457</name>
</gene>
<dbReference type="SUPFAM" id="SSF51445">
    <property type="entry name" value="(Trans)glycosidases"/>
    <property type="match status" value="1"/>
</dbReference>
<keyword evidence="8" id="KW-1185">Reference proteome</keyword>
<comment type="similarity">
    <text evidence="1">Belongs to the glycosyl hydrolase 39 family.</text>
</comment>
<evidence type="ECO:0000259" key="6">
    <source>
        <dbReference type="Pfam" id="PF21200"/>
    </source>
</evidence>
<dbReference type="Pfam" id="PF21200">
    <property type="entry name" value="Glyco_hydro_39_C"/>
    <property type="match status" value="1"/>
</dbReference>
<keyword evidence="3" id="KW-0326">Glycosidase</keyword>
<name>A0AAV6V3F9_9ARAC</name>
<accession>A0AAV6V3F9</accession>
<dbReference type="Proteomes" id="UP000827092">
    <property type="component" value="Unassembled WGS sequence"/>
</dbReference>
<protein>
    <recommendedName>
        <fullName evidence="9">Alpha-L-iduronidase</fullName>
    </recommendedName>
</protein>
<dbReference type="Pfam" id="PF01229">
    <property type="entry name" value="Glyco_hydro_39"/>
    <property type="match status" value="1"/>
</dbReference>
<evidence type="ECO:0000259" key="5">
    <source>
        <dbReference type="Pfam" id="PF01229"/>
    </source>
</evidence>
<dbReference type="InterPro" id="IPR017853">
    <property type="entry name" value="GH"/>
</dbReference>
<dbReference type="PRINTS" id="PR00745">
    <property type="entry name" value="GLHYDRLASE39"/>
</dbReference>
<proteinExistence type="inferred from homology"/>
<dbReference type="PANTHER" id="PTHR12631:SF8">
    <property type="entry name" value="ALPHA-L-IDURONIDASE"/>
    <property type="match status" value="1"/>
</dbReference>
<feature type="domain" description="Alpha-L-iduronidase C-terminal" evidence="6">
    <location>
        <begin position="539"/>
        <end position="626"/>
    </location>
</feature>
<evidence type="ECO:0000313" key="7">
    <source>
        <dbReference type="EMBL" id="KAG8191014.1"/>
    </source>
</evidence>
<reference evidence="7 8" key="1">
    <citation type="journal article" date="2022" name="Nat. Ecol. Evol.">
        <title>A masculinizing supergene underlies an exaggerated male reproductive morph in a spider.</title>
        <authorList>
            <person name="Hendrickx F."/>
            <person name="De Corte Z."/>
            <person name="Sonet G."/>
            <person name="Van Belleghem S.M."/>
            <person name="Kostlbacher S."/>
            <person name="Vangestel C."/>
        </authorList>
    </citation>
    <scope>NUCLEOTIDE SEQUENCE [LARGE SCALE GENOMIC DNA]</scope>
    <source>
        <strain evidence="7">W744_W776</strain>
    </source>
</reference>
<dbReference type="EMBL" id="JAFNEN010000168">
    <property type="protein sequence ID" value="KAG8191014.1"/>
    <property type="molecule type" value="Genomic_DNA"/>
</dbReference>
<dbReference type="AlphaFoldDB" id="A0AAV6V3F9"/>
<evidence type="ECO:0008006" key="9">
    <source>
        <dbReference type="Google" id="ProtNLM"/>
    </source>
</evidence>
<comment type="caution">
    <text evidence="7">The sequence shown here is derived from an EMBL/GenBank/DDBJ whole genome shotgun (WGS) entry which is preliminary data.</text>
</comment>